<reference evidence="2" key="1">
    <citation type="journal article" date="2021" name="bioRxiv">
        <title>Unraveling nitrogen, sulfur and carbon metabolic pathways and microbial community transcriptional responses to substrate deprivation and toxicity stresses in a bioreactor mimicking anoxic brackish coastal sediment conditions.</title>
        <authorList>
            <person name="Martins P.D."/>
            <person name="Echeveste M.J."/>
            <person name="Arshad A."/>
            <person name="Kurth J."/>
            <person name="Ouboter H."/>
            <person name="Jetten M.S.M."/>
            <person name="Welte C.U."/>
        </authorList>
    </citation>
    <scope>NUCLEOTIDE SEQUENCE</scope>
    <source>
        <strain evidence="2">MAG_39</strain>
    </source>
</reference>
<feature type="domain" description="Type II secretion system protein GspE N-terminal" evidence="1">
    <location>
        <begin position="58"/>
        <end position="139"/>
    </location>
</feature>
<dbReference type="Proteomes" id="UP000705867">
    <property type="component" value="Unassembled WGS sequence"/>
</dbReference>
<dbReference type="AlphaFoldDB" id="A0A953LZZ5"/>
<dbReference type="GO" id="GO:0016887">
    <property type="term" value="F:ATP hydrolysis activity"/>
    <property type="evidence" value="ECO:0007669"/>
    <property type="project" value="TreeGrafter"/>
</dbReference>
<evidence type="ECO:0000259" key="1">
    <source>
        <dbReference type="Pfam" id="PF05157"/>
    </source>
</evidence>
<evidence type="ECO:0000313" key="3">
    <source>
        <dbReference type="Proteomes" id="UP000705867"/>
    </source>
</evidence>
<proteinExistence type="predicted"/>
<reference evidence="2" key="2">
    <citation type="submission" date="2021-08" db="EMBL/GenBank/DDBJ databases">
        <authorList>
            <person name="Dalcin Martins P."/>
        </authorList>
    </citation>
    <scope>NUCLEOTIDE SEQUENCE</scope>
    <source>
        <strain evidence="2">MAG_39</strain>
    </source>
</reference>
<dbReference type="InterPro" id="IPR037257">
    <property type="entry name" value="T2SS_E_N_sf"/>
</dbReference>
<dbReference type="GO" id="GO:0005886">
    <property type="term" value="C:plasma membrane"/>
    <property type="evidence" value="ECO:0007669"/>
    <property type="project" value="TreeGrafter"/>
</dbReference>
<dbReference type="EMBL" id="JAIOIV010000072">
    <property type="protein sequence ID" value="MBZ0156229.1"/>
    <property type="molecule type" value="Genomic_DNA"/>
</dbReference>
<gene>
    <name evidence="2" type="ORF">K8I29_08485</name>
</gene>
<organism evidence="2 3">
    <name type="scientific">Candidatus Nitrobium versatile</name>
    <dbReference type="NCBI Taxonomy" id="2884831"/>
    <lineage>
        <taxon>Bacteria</taxon>
        <taxon>Pseudomonadati</taxon>
        <taxon>Nitrospirota</taxon>
        <taxon>Nitrospiria</taxon>
        <taxon>Nitrospirales</taxon>
        <taxon>Nitrospiraceae</taxon>
        <taxon>Candidatus Nitrobium</taxon>
    </lineage>
</organism>
<dbReference type="Gene3D" id="3.30.300.160">
    <property type="entry name" value="Type II secretion system, protein E, N-terminal domain"/>
    <property type="match status" value="1"/>
</dbReference>
<name>A0A953LZZ5_9BACT</name>
<dbReference type="PANTHER" id="PTHR30258:SF1">
    <property type="entry name" value="PROTEIN TRANSPORT PROTEIN HOFB HOMOLOG"/>
    <property type="match status" value="1"/>
</dbReference>
<dbReference type="InterPro" id="IPR007831">
    <property type="entry name" value="T2SS_GspE_N"/>
</dbReference>
<sequence>MRKRLGEILLESNLITEKQLHLALLYKKAKKQKLGTTLVRMGFVTDTQVAGALSAKLHLPLIECGKRAIDSKLKSIIPKALAQQEGIFPLEIRNGTLLLAMADPLNYRVLDDISFRTNLRVQPAVSDEYDIHTAIERNY</sequence>
<dbReference type="Pfam" id="PF05157">
    <property type="entry name" value="MshEN"/>
    <property type="match status" value="1"/>
</dbReference>
<dbReference type="PANTHER" id="PTHR30258">
    <property type="entry name" value="TYPE II SECRETION SYSTEM PROTEIN GSPE-RELATED"/>
    <property type="match status" value="1"/>
</dbReference>
<accession>A0A953LZZ5</accession>
<protein>
    <recommendedName>
        <fullName evidence="1">Type II secretion system protein GspE N-terminal domain-containing protein</fullName>
    </recommendedName>
</protein>
<comment type="caution">
    <text evidence="2">The sequence shown here is derived from an EMBL/GenBank/DDBJ whole genome shotgun (WGS) entry which is preliminary data.</text>
</comment>
<evidence type="ECO:0000313" key="2">
    <source>
        <dbReference type="EMBL" id="MBZ0156229.1"/>
    </source>
</evidence>
<dbReference type="SUPFAM" id="SSF160246">
    <property type="entry name" value="EspE N-terminal domain-like"/>
    <property type="match status" value="1"/>
</dbReference>